<protein>
    <submittedName>
        <fullName evidence="1">Uncharacterized protein</fullName>
    </submittedName>
</protein>
<proteinExistence type="predicted"/>
<dbReference type="Proteomes" id="UP000187439">
    <property type="component" value="Unassembled WGS sequence"/>
</dbReference>
<dbReference type="EMBL" id="MPTC01000001">
    <property type="protein sequence ID" value="OMD44034.1"/>
    <property type="molecule type" value="Genomic_DNA"/>
</dbReference>
<comment type="caution">
    <text evidence="1">The sequence shown here is derived from an EMBL/GenBank/DDBJ whole genome shotgun (WGS) entry which is preliminary data.</text>
</comment>
<reference evidence="1 2" key="1">
    <citation type="submission" date="2016-10" db="EMBL/GenBank/DDBJ databases">
        <title>Paenibacillus species isolates.</title>
        <authorList>
            <person name="Beno S.M."/>
        </authorList>
    </citation>
    <scope>NUCLEOTIDE SEQUENCE [LARGE SCALE GENOMIC DNA]</scope>
    <source>
        <strain evidence="1 2">FSL H7-0710</strain>
    </source>
</reference>
<evidence type="ECO:0000313" key="1">
    <source>
        <dbReference type="EMBL" id="OMD44034.1"/>
    </source>
</evidence>
<dbReference type="RefSeq" id="WP_076116303.1">
    <property type="nucleotide sequence ID" value="NZ_MPTC01000001.1"/>
</dbReference>
<gene>
    <name evidence="1" type="ORF">BSK52_00340</name>
</gene>
<organism evidence="1 2">
    <name type="scientific">Paenibacillus odorifer</name>
    <dbReference type="NCBI Taxonomy" id="189426"/>
    <lineage>
        <taxon>Bacteria</taxon>
        <taxon>Bacillati</taxon>
        <taxon>Bacillota</taxon>
        <taxon>Bacilli</taxon>
        <taxon>Bacillales</taxon>
        <taxon>Paenibacillaceae</taxon>
        <taxon>Paenibacillus</taxon>
    </lineage>
</organism>
<dbReference type="AlphaFoldDB" id="A0A1R0Y9S5"/>
<name>A0A1R0Y9S5_9BACL</name>
<dbReference type="OrthoDB" id="2971754at2"/>
<sequence>MYILAQHGWGKSDKIERGIRDKSLVGVMMSPKDERIEKFETFVSEFHPKFEEAKILMDPQFYHVPFQNSKDGNLGDYPYYPGYHNISAFRGSKNTRGFVKDVLLYQEERDFNYLTSPTIHISSFSSREAQITLDFAQESVDVRGENEFNKPLLISFAIHENAFLDKRLMENFLDELSMIEAHGIYLIISRNPTGYHQKYDDPSKLANILAFIYSLSEINQFEVIVGFADFCGMLYLAAGATHIATGWSQGLRRFTLDRIAPEITGGRRPRPRYSSGPLFNSILTSELDSILTSRLKNQFDQFLSQTTYDHLIRSNPLNPAWDEATSTLHHWMALENTAQSLFSGKDDVTERFDSMESAISNAIGLYTILDKAYVQFDSKSNSNHLEGWGDAIREFRLDASI</sequence>
<evidence type="ECO:0000313" key="2">
    <source>
        <dbReference type="Proteomes" id="UP000187439"/>
    </source>
</evidence>
<accession>A0A1R0Y9S5</accession>